<evidence type="ECO:0000313" key="2">
    <source>
        <dbReference type="Proteomes" id="UP000199604"/>
    </source>
</evidence>
<dbReference type="SUPFAM" id="SSF53474">
    <property type="entry name" value="alpha/beta-Hydrolases"/>
    <property type="match status" value="1"/>
</dbReference>
<organism evidence="1 2">
    <name type="scientific">Flavobacterium swingsii</name>
    <dbReference type="NCBI Taxonomy" id="498292"/>
    <lineage>
        <taxon>Bacteria</taxon>
        <taxon>Pseudomonadati</taxon>
        <taxon>Bacteroidota</taxon>
        <taxon>Flavobacteriia</taxon>
        <taxon>Flavobacteriales</taxon>
        <taxon>Flavobacteriaceae</taxon>
        <taxon>Flavobacterium</taxon>
    </lineage>
</organism>
<evidence type="ECO:0008006" key="3">
    <source>
        <dbReference type="Google" id="ProtNLM"/>
    </source>
</evidence>
<dbReference type="InterPro" id="IPR029058">
    <property type="entry name" value="AB_hydrolase_fold"/>
</dbReference>
<dbReference type="OrthoDB" id="1438136at2"/>
<dbReference type="EMBL" id="FOJT01000001">
    <property type="protein sequence ID" value="SFA72511.1"/>
    <property type="molecule type" value="Genomic_DNA"/>
</dbReference>
<name>A0A1I0V851_9FLAO</name>
<reference evidence="2" key="1">
    <citation type="submission" date="2016-10" db="EMBL/GenBank/DDBJ databases">
        <authorList>
            <person name="Varghese N."/>
            <person name="Submissions S."/>
        </authorList>
    </citation>
    <scope>NUCLEOTIDE SEQUENCE [LARGE SCALE GENOMIC DNA]</scope>
    <source>
        <strain evidence="2">DSM 21789</strain>
    </source>
</reference>
<sequence length="161" mass="18212">MNILYLHGLDSNLSDEKNLVLEPFGNIIAPNLDYRANPNMIETLYTEYKNQNIDAIIGSSMGGFAGFYLSKLMQIPALLFNPALPYRTSVLQNIPIINDDHNHLLQIVIGNQDDVILAKDNLNFIMKLLPLKNNFRLHLLSELGHGIPLDVFESEVNSFFK</sequence>
<dbReference type="RefSeq" id="WP_091473053.1">
    <property type="nucleotide sequence ID" value="NZ_FOJT01000001.1"/>
</dbReference>
<protein>
    <recommendedName>
        <fullName evidence="3">Alpha/beta hydrolase family protein</fullName>
    </recommendedName>
</protein>
<dbReference type="STRING" id="498292.SAMN05660845_0240"/>
<evidence type="ECO:0000313" key="1">
    <source>
        <dbReference type="EMBL" id="SFA72511.1"/>
    </source>
</evidence>
<proteinExistence type="predicted"/>
<accession>A0A1I0V851</accession>
<dbReference type="Pfam" id="PF05728">
    <property type="entry name" value="UPF0227"/>
    <property type="match status" value="1"/>
</dbReference>
<dbReference type="AlphaFoldDB" id="A0A1I0V851"/>
<dbReference type="Proteomes" id="UP000199604">
    <property type="component" value="Unassembled WGS sequence"/>
</dbReference>
<keyword evidence="2" id="KW-1185">Reference proteome</keyword>
<gene>
    <name evidence="1" type="ORF">SAMN05660845_0240</name>
</gene>
<dbReference type="Gene3D" id="3.40.50.1820">
    <property type="entry name" value="alpha/beta hydrolase"/>
    <property type="match status" value="1"/>
</dbReference>
<dbReference type="InterPro" id="IPR008886">
    <property type="entry name" value="UPF0227/Esterase_YqiA"/>
</dbReference>